<dbReference type="EMBL" id="JBJIAA010000001">
    <property type="protein sequence ID" value="MFL0248879.1"/>
    <property type="molecule type" value="Genomic_DNA"/>
</dbReference>
<keyword evidence="2" id="KW-0813">Transport</keyword>
<dbReference type="InterPro" id="IPR051541">
    <property type="entry name" value="PTS_SugarTrans_NitroReg"/>
</dbReference>
<dbReference type="Proteomes" id="UP001623592">
    <property type="component" value="Unassembled WGS sequence"/>
</dbReference>
<evidence type="ECO:0000313" key="3">
    <source>
        <dbReference type="Proteomes" id="UP001623592"/>
    </source>
</evidence>
<sequence length="151" mass="17453">MYFDKHICFLQLEVESKEELFEIMANKLYEEGFVKESYLEGILTREQEYPTGLMVNGTGFAIPHTDSSRVNESQICFASLKKPVKFNDMVDISHAIHVELVFMLAMSKPHEQLETLQNLVNLFQDSKAVEELKKCASEEEFKKLLEKAQLN</sequence>
<dbReference type="PROSITE" id="PS51094">
    <property type="entry name" value="PTS_EIIA_TYPE_2"/>
    <property type="match status" value="1"/>
</dbReference>
<dbReference type="InterPro" id="IPR016152">
    <property type="entry name" value="PTrfase/Anion_transptr"/>
</dbReference>
<feature type="domain" description="PTS EIIA type-2" evidence="1">
    <location>
        <begin position="1"/>
        <end position="148"/>
    </location>
</feature>
<organism evidence="2 3">
    <name type="scientific">Clostridium neuense</name>
    <dbReference type="NCBI Taxonomy" id="1728934"/>
    <lineage>
        <taxon>Bacteria</taxon>
        <taxon>Bacillati</taxon>
        <taxon>Bacillota</taxon>
        <taxon>Clostridia</taxon>
        <taxon>Eubacteriales</taxon>
        <taxon>Clostridiaceae</taxon>
        <taxon>Clostridium</taxon>
    </lineage>
</organism>
<protein>
    <submittedName>
        <fullName evidence="2">PTS sugar transporter subunit IIA</fullName>
    </submittedName>
</protein>
<dbReference type="PANTHER" id="PTHR47738:SF3">
    <property type="entry name" value="PHOSPHOTRANSFERASE SYSTEM MANNITOL_FRUCTOSE-SPECIFIC IIA DOMAIN CONTAINING PROTEIN"/>
    <property type="match status" value="1"/>
</dbReference>
<reference evidence="2 3" key="1">
    <citation type="submission" date="2024-11" db="EMBL/GenBank/DDBJ databases">
        <authorList>
            <person name="Heng Y.C."/>
            <person name="Lim A.C.H."/>
            <person name="Lee J.K.Y."/>
            <person name="Kittelmann S."/>
        </authorList>
    </citation>
    <scope>NUCLEOTIDE SEQUENCE [LARGE SCALE GENOMIC DNA]</scope>
    <source>
        <strain evidence="2 3">WILCCON 0114</strain>
    </source>
</reference>
<dbReference type="RefSeq" id="WP_406785558.1">
    <property type="nucleotide sequence ID" value="NZ_JBJIAA010000001.1"/>
</dbReference>
<gene>
    <name evidence="2" type="ORF">ACJDT4_00470</name>
</gene>
<keyword evidence="2" id="KW-0762">Sugar transport</keyword>
<comment type="caution">
    <text evidence="2">The sequence shown here is derived from an EMBL/GenBank/DDBJ whole genome shotgun (WGS) entry which is preliminary data.</text>
</comment>
<evidence type="ECO:0000259" key="1">
    <source>
        <dbReference type="PROSITE" id="PS51094"/>
    </source>
</evidence>
<keyword evidence="3" id="KW-1185">Reference proteome</keyword>
<accession>A0ABW8TD25</accession>
<dbReference type="CDD" id="cd00211">
    <property type="entry name" value="PTS_IIA_fru"/>
    <property type="match status" value="1"/>
</dbReference>
<proteinExistence type="predicted"/>
<name>A0ABW8TD25_9CLOT</name>
<dbReference type="SUPFAM" id="SSF55804">
    <property type="entry name" value="Phoshotransferase/anion transport protein"/>
    <property type="match status" value="1"/>
</dbReference>
<evidence type="ECO:0000313" key="2">
    <source>
        <dbReference type="EMBL" id="MFL0248879.1"/>
    </source>
</evidence>
<dbReference type="InterPro" id="IPR002178">
    <property type="entry name" value="PTS_EIIA_type-2_dom"/>
</dbReference>
<dbReference type="PANTHER" id="PTHR47738">
    <property type="entry name" value="PTS SYSTEM FRUCTOSE-LIKE EIIA COMPONENT-RELATED"/>
    <property type="match status" value="1"/>
</dbReference>
<dbReference type="Pfam" id="PF00359">
    <property type="entry name" value="PTS_EIIA_2"/>
    <property type="match status" value="1"/>
</dbReference>
<dbReference type="Gene3D" id="3.40.930.10">
    <property type="entry name" value="Mannitol-specific EII, Chain A"/>
    <property type="match status" value="1"/>
</dbReference>